<dbReference type="Pfam" id="PF00378">
    <property type="entry name" value="ECH_1"/>
    <property type="match status" value="1"/>
</dbReference>
<dbReference type="EMBL" id="BA000035">
    <property type="protein sequence ID" value="BAC17532.1"/>
    <property type="molecule type" value="Genomic_DNA"/>
</dbReference>
<evidence type="ECO:0000259" key="15">
    <source>
        <dbReference type="Pfam" id="PF00725"/>
    </source>
</evidence>
<feature type="domain" description="3-hydroxyacyl-CoA dehydrogenase NAD binding" evidence="16">
    <location>
        <begin position="15"/>
        <end position="195"/>
    </location>
</feature>
<dbReference type="SUPFAM" id="SSF48179">
    <property type="entry name" value="6-phosphogluconate dehydrogenase C-terminal domain-like"/>
    <property type="match status" value="2"/>
</dbReference>
<protein>
    <recommendedName>
        <fullName evidence="5">enoyl-CoA hydratase</fullName>
        <ecNumber evidence="5">4.2.1.17</ecNumber>
    </recommendedName>
</protein>
<dbReference type="GO" id="GO:0006635">
    <property type="term" value="P:fatty acid beta-oxidation"/>
    <property type="evidence" value="ECO:0007669"/>
    <property type="project" value="UniProtKB-UniPathway"/>
</dbReference>
<evidence type="ECO:0000256" key="10">
    <source>
        <dbReference type="ARBA" id="ARBA00023098"/>
    </source>
</evidence>
<comment type="catalytic activity">
    <reaction evidence="13">
        <text>a (3S)-3-hydroxyacyl-CoA + NAD(+) = a 3-oxoacyl-CoA + NADH + H(+)</text>
        <dbReference type="Rhea" id="RHEA:22432"/>
        <dbReference type="ChEBI" id="CHEBI:15378"/>
        <dbReference type="ChEBI" id="CHEBI:57318"/>
        <dbReference type="ChEBI" id="CHEBI:57540"/>
        <dbReference type="ChEBI" id="CHEBI:57945"/>
        <dbReference type="ChEBI" id="CHEBI:90726"/>
        <dbReference type="EC" id="1.1.1.35"/>
    </reaction>
</comment>
<keyword evidence="6" id="KW-0276">Fatty acid metabolism</keyword>
<dbReference type="SUPFAM" id="SSF52096">
    <property type="entry name" value="ClpP/crotonase"/>
    <property type="match status" value="1"/>
</dbReference>
<evidence type="ECO:0000256" key="7">
    <source>
        <dbReference type="ARBA" id="ARBA00022963"/>
    </source>
</evidence>
<evidence type="ECO:0000256" key="3">
    <source>
        <dbReference type="ARBA" id="ARBA00008750"/>
    </source>
</evidence>
<dbReference type="Proteomes" id="UP000001409">
    <property type="component" value="Chromosome"/>
</dbReference>
<dbReference type="InterPro" id="IPR036291">
    <property type="entry name" value="NAD(P)-bd_dom_sf"/>
</dbReference>
<accession>Q8FRN7</accession>
<dbReference type="UniPathway" id="UPA00659"/>
<comment type="similarity">
    <text evidence="4">Belongs to the 3-hydroxyacyl-CoA dehydrogenase family.</text>
</comment>
<evidence type="ECO:0000256" key="14">
    <source>
        <dbReference type="RuleBase" id="RU003707"/>
    </source>
</evidence>
<dbReference type="eggNOG" id="COG1024">
    <property type="taxonomic scope" value="Bacteria"/>
</dbReference>
<dbReference type="PANTHER" id="PTHR48075">
    <property type="entry name" value="3-HYDROXYACYL-COA DEHYDROGENASE FAMILY PROTEIN"/>
    <property type="match status" value="1"/>
</dbReference>
<evidence type="ECO:0000256" key="2">
    <source>
        <dbReference type="ARBA" id="ARBA00005005"/>
    </source>
</evidence>
<evidence type="ECO:0000256" key="8">
    <source>
        <dbReference type="ARBA" id="ARBA00023002"/>
    </source>
</evidence>
<comment type="pathway">
    <text evidence="2">Lipid metabolism; fatty acid beta-oxidation.</text>
</comment>
<comment type="catalytic activity">
    <reaction evidence="12">
        <text>a 4-saturated-(3S)-3-hydroxyacyl-CoA = a (3E)-enoyl-CoA + H2O</text>
        <dbReference type="Rhea" id="RHEA:20724"/>
        <dbReference type="ChEBI" id="CHEBI:15377"/>
        <dbReference type="ChEBI" id="CHEBI:58521"/>
        <dbReference type="ChEBI" id="CHEBI:137480"/>
        <dbReference type="EC" id="4.2.1.17"/>
    </reaction>
</comment>
<dbReference type="eggNOG" id="COG1250">
    <property type="taxonomic scope" value="Bacteria"/>
</dbReference>
<dbReference type="Pfam" id="PF00725">
    <property type="entry name" value="3HCDH"/>
    <property type="match status" value="2"/>
</dbReference>
<proteinExistence type="inferred from homology"/>
<comment type="function">
    <text evidence="1">Could possibly oxidize fatty acids using specific components.</text>
</comment>
<evidence type="ECO:0000256" key="5">
    <source>
        <dbReference type="ARBA" id="ARBA00012076"/>
    </source>
</evidence>
<evidence type="ECO:0000313" key="18">
    <source>
        <dbReference type="Proteomes" id="UP000001409"/>
    </source>
</evidence>
<keyword evidence="18" id="KW-1185">Reference proteome</keyword>
<evidence type="ECO:0000259" key="16">
    <source>
        <dbReference type="Pfam" id="PF02737"/>
    </source>
</evidence>
<dbReference type="Gene3D" id="3.90.226.10">
    <property type="entry name" value="2-enoyl-CoA Hydratase, Chain A, domain 1"/>
    <property type="match status" value="1"/>
</dbReference>
<keyword evidence="10" id="KW-0443">Lipid metabolism</keyword>
<dbReference type="Gene3D" id="1.10.1040.50">
    <property type="match status" value="1"/>
</dbReference>
<dbReference type="PROSITE" id="PS00166">
    <property type="entry name" value="ENOYL_COA_HYDRATASE"/>
    <property type="match status" value="1"/>
</dbReference>
<dbReference type="InterPro" id="IPR018376">
    <property type="entry name" value="Enoyl-CoA_hyd/isom_CS"/>
</dbReference>
<feature type="domain" description="3-hydroxyacyl-CoA dehydrogenase C-terminal" evidence="15">
    <location>
        <begin position="198"/>
        <end position="300"/>
    </location>
</feature>
<dbReference type="STRING" id="196164.gene:10741124"/>
<dbReference type="KEGG" id="cef:CE0722"/>
<evidence type="ECO:0000313" key="17">
    <source>
        <dbReference type="EMBL" id="BAC17532.1"/>
    </source>
</evidence>
<dbReference type="CDD" id="cd06558">
    <property type="entry name" value="crotonase-like"/>
    <property type="match status" value="1"/>
</dbReference>
<feature type="domain" description="3-hydroxyacyl-CoA dehydrogenase C-terminal" evidence="15">
    <location>
        <begin position="347"/>
        <end position="399"/>
    </location>
</feature>
<reference evidence="17 18" key="1">
    <citation type="journal article" date="2003" name="Genome Res.">
        <title>Comparative complete genome sequence analysis of the amino acid replacements responsible for the thermostability of Corynebacterium efficiens.</title>
        <authorList>
            <person name="Nishio Y."/>
            <person name="Nakamura Y."/>
            <person name="Kawarabayasi Y."/>
            <person name="Usuda Y."/>
            <person name="Kimura E."/>
            <person name="Sugimoto S."/>
            <person name="Matsui K."/>
            <person name="Yamagishi A."/>
            <person name="Kikuchi H."/>
            <person name="Ikeo K."/>
            <person name="Gojobori T."/>
        </authorList>
    </citation>
    <scope>NUCLEOTIDE SEQUENCE [LARGE SCALE GENOMIC DNA]</scope>
    <source>
        <strain evidence="18">DSM 44549 / YS-314 / AJ 12310 / JCM 11189 / NBRC 100395</strain>
    </source>
</reference>
<dbReference type="InterPro" id="IPR008927">
    <property type="entry name" value="6-PGluconate_DH-like_C_sf"/>
</dbReference>
<dbReference type="Gene3D" id="3.40.50.720">
    <property type="entry name" value="NAD(P)-binding Rossmann-like Domain"/>
    <property type="match status" value="1"/>
</dbReference>
<evidence type="ECO:0000256" key="11">
    <source>
        <dbReference type="ARBA" id="ARBA00023709"/>
    </source>
</evidence>
<sequence>MVPKGHIMTSQINQAVVIGAGSMGAGIATLLANAGITVTLLDRHSGDPEDPNRLAESGLERQIQRGAFYRPEFSSRIQTGNIVDDTAALTRADWIIEAVFEDLTVKHDTFRLIEEHRSPGSLVSSNTSTIPLAQLTEVMGTPMRLDFAIVHFFNPPTTMRLVELVTGPDTTPKTATDLTRIIEQQLGKVVLHCRDTPGFIANRIGNLWMAAGARHALDNNIPIELADALFGRPFGVPRTGIFGLFDYIGLQLVPGIWGGLTTALPVDDAYHRFTITDHPLFTGLLERGWTGRTGPSGFYRGRDEVVTPGFDYRNAISFPDPALEQRTAAGVITTDSPGGRFARDTFLTLLTYCCDTAAEIAGTVEEIDLAMQLGYGWKKGPFALADDIGLDTLRELLETQGTDRVPALLTTAIDRGGFYPATGTTLTTDGEPVATRDREGVLTAAQVKKQGTVIFSTDGGTVTLLEDGVALLDLATPLNSCTRDALELIAMTGREGAARGIRALVIGNDEARAFCAGADLSTLAGAAADGDAHTAADLFRIGRESFETLLHAEFPVVAAVRGVALGGGAELLLHCDAAVLHAESRIGFPERTVGLIPAWGGTARTIDRLTRAGKPNPVNRAFQLFMDAQPFPSAFDARDFGLLQMDDPIIMSTDHVLAEAFRLARDLMDDYHPAPEARITLAAPGTLTTPAGDFTDNDLIIAEALKNLLTSPDREILTAEELGSREATTAGEVIILPSNVARTAHMAKARKPLRN</sequence>
<dbReference type="GO" id="GO:0004300">
    <property type="term" value="F:enoyl-CoA hydratase activity"/>
    <property type="evidence" value="ECO:0007669"/>
    <property type="project" value="UniProtKB-EC"/>
</dbReference>
<evidence type="ECO:0000256" key="13">
    <source>
        <dbReference type="ARBA" id="ARBA00049556"/>
    </source>
</evidence>
<evidence type="ECO:0000256" key="6">
    <source>
        <dbReference type="ARBA" id="ARBA00022832"/>
    </source>
</evidence>
<comment type="similarity">
    <text evidence="3">In the N-terminal section; belongs to the enoyl-CoA hydratase/isomerase family.</text>
</comment>
<evidence type="ECO:0000256" key="9">
    <source>
        <dbReference type="ARBA" id="ARBA00023027"/>
    </source>
</evidence>
<keyword evidence="7" id="KW-0442">Lipid degradation</keyword>
<evidence type="ECO:0000256" key="4">
    <source>
        <dbReference type="ARBA" id="ARBA00009463"/>
    </source>
</evidence>
<dbReference type="InterPro" id="IPR001753">
    <property type="entry name" value="Enoyl-CoA_hydra/iso"/>
</dbReference>
<dbReference type="InterPro" id="IPR006176">
    <property type="entry name" value="3-OHacyl-CoA_DH_NAD-bd"/>
</dbReference>
<keyword evidence="8" id="KW-0560">Oxidoreductase</keyword>
<dbReference type="InterPro" id="IPR029045">
    <property type="entry name" value="ClpP/crotonase-like_dom_sf"/>
</dbReference>
<dbReference type="InterPro" id="IPR006108">
    <property type="entry name" value="3HC_DH_C"/>
</dbReference>
<dbReference type="HOGENOM" id="CLU_010448_0_0_11"/>
<dbReference type="GO" id="GO:0070403">
    <property type="term" value="F:NAD+ binding"/>
    <property type="evidence" value="ECO:0007669"/>
    <property type="project" value="InterPro"/>
</dbReference>
<comment type="catalytic activity">
    <reaction evidence="11">
        <text>a (3S)-3-hydroxyacyl-CoA = a (2E)-enoyl-CoA + H2O</text>
        <dbReference type="Rhea" id="RHEA:16105"/>
        <dbReference type="ChEBI" id="CHEBI:15377"/>
        <dbReference type="ChEBI" id="CHEBI:57318"/>
        <dbReference type="ChEBI" id="CHEBI:58856"/>
        <dbReference type="EC" id="4.2.1.17"/>
    </reaction>
</comment>
<dbReference type="GO" id="GO:0003857">
    <property type="term" value="F:(3S)-3-hydroxyacyl-CoA dehydrogenase (NAD+) activity"/>
    <property type="evidence" value="ECO:0007669"/>
    <property type="project" value="UniProtKB-EC"/>
</dbReference>
<dbReference type="AlphaFoldDB" id="Q8FRN7"/>
<organism evidence="17 18">
    <name type="scientific">Corynebacterium efficiens (strain DSM 44549 / YS-314 / AJ 12310 / JCM 11189 / NBRC 100395)</name>
    <dbReference type="NCBI Taxonomy" id="196164"/>
    <lineage>
        <taxon>Bacteria</taxon>
        <taxon>Bacillati</taxon>
        <taxon>Actinomycetota</taxon>
        <taxon>Actinomycetes</taxon>
        <taxon>Mycobacteriales</taxon>
        <taxon>Corynebacteriaceae</taxon>
        <taxon>Corynebacterium</taxon>
    </lineage>
</organism>
<dbReference type="Pfam" id="PF02737">
    <property type="entry name" value="3HCDH_N"/>
    <property type="match status" value="1"/>
</dbReference>
<evidence type="ECO:0000256" key="1">
    <source>
        <dbReference type="ARBA" id="ARBA00002994"/>
    </source>
</evidence>
<name>Q8FRN7_COREF</name>
<keyword evidence="9" id="KW-0520">NAD</keyword>
<evidence type="ECO:0000256" key="12">
    <source>
        <dbReference type="ARBA" id="ARBA00023717"/>
    </source>
</evidence>
<dbReference type="SUPFAM" id="SSF51735">
    <property type="entry name" value="NAD(P)-binding Rossmann-fold domains"/>
    <property type="match status" value="1"/>
</dbReference>
<dbReference type="EC" id="4.2.1.17" evidence="5"/>
<dbReference type="PANTHER" id="PTHR48075:SF7">
    <property type="entry name" value="3-HYDROXYACYL-COA DEHYDROGENASE-RELATED"/>
    <property type="match status" value="1"/>
</dbReference>
<comment type="similarity">
    <text evidence="14">Belongs to the enoyl-CoA hydratase/isomerase family.</text>
</comment>